<keyword evidence="1" id="KW-0812">Transmembrane</keyword>
<protein>
    <submittedName>
        <fullName evidence="2">Uncharacterized protein</fullName>
    </submittedName>
</protein>
<organism evidence="2 3">
    <name type="scientific">Desulfosporosinus hippei DSM 8344</name>
    <dbReference type="NCBI Taxonomy" id="1121419"/>
    <lineage>
        <taxon>Bacteria</taxon>
        <taxon>Bacillati</taxon>
        <taxon>Bacillota</taxon>
        <taxon>Clostridia</taxon>
        <taxon>Eubacteriales</taxon>
        <taxon>Desulfitobacteriaceae</taxon>
        <taxon>Desulfosporosinus</taxon>
    </lineage>
</organism>
<dbReference type="AlphaFoldDB" id="A0A1G7Y0J4"/>
<dbReference type="STRING" id="1121419.SAMN05443529_107150"/>
<sequence>MNLAFWRYLLILSLLFIFWGDFFDSGGTLNQLAFNFALFYPVGFLVGYRGKSENLVSAYIAAFLFNLLSYLIAYLVEFPIESWLIVVADFTSLVVYLNIGIYVGRRAQSKE</sequence>
<feature type="transmembrane region" description="Helical" evidence="1">
    <location>
        <begin position="82"/>
        <end position="103"/>
    </location>
</feature>
<name>A0A1G7Y0J4_9FIRM</name>
<evidence type="ECO:0000256" key="1">
    <source>
        <dbReference type="SAM" id="Phobius"/>
    </source>
</evidence>
<dbReference type="Proteomes" id="UP000198656">
    <property type="component" value="Unassembled WGS sequence"/>
</dbReference>
<gene>
    <name evidence="2" type="ORF">SAMN05443529_107150</name>
</gene>
<evidence type="ECO:0000313" key="3">
    <source>
        <dbReference type="Proteomes" id="UP000198656"/>
    </source>
</evidence>
<dbReference type="RefSeq" id="WP_092332185.1">
    <property type="nucleotide sequence ID" value="NZ_FNCP01000007.1"/>
</dbReference>
<accession>A0A1G7Y0J4</accession>
<evidence type="ECO:0000313" key="2">
    <source>
        <dbReference type="EMBL" id="SDG89480.1"/>
    </source>
</evidence>
<dbReference type="OrthoDB" id="1798003at2"/>
<feature type="transmembrane region" description="Helical" evidence="1">
    <location>
        <begin position="55"/>
        <end position="76"/>
    </location>
</feature>
<reference evidence="3" key="1">
    <citation type="submission" date="2016-10" db="EMBL/GenBank/DDBJ databases">
        <authorList>
            <person name="Varghese N."/>
            <person name="Submissions S."/>
        </authorList>
    </citation>
    <scope>NUCLEOTIDE SEQUENCE [LARGE SCALE GENOMIC DNA]</scope>
    <source>
        <strain evidence="3">DSM 8344</strain>
    </source>
</reference>
<dbReference type="EMBL" id="FNCP01000007">
    <property type="protein sequence ID" value="SDG89480.1"/>
    <property type="molecule type" value="Genomic_DNA"/>
</dbReference>
<proteinExistence type="predicted"/>
<keyword evidence="3" id="KW-1185">Reference proteome</keyword>
<feature type="transmembrane region" description="Helical" evidence="1">
    <location>
        <begin position="29"/>
        <end position="48"/>
    </location>
</feature>
<keyword evidence="1" id="KW-1133">Transmembrane helix</keyword>
<feature type="transmembrane region" description="Helical" evidence="1">
    <location>
        <begin position="5"/>
        <end position="23"/>
    </location>
</feature>
<keyword evidence="1" id="KW-0472">Membrane</keyword>